<dbReference type="Proteomes" id="UP000632377">
    <property type="component" value="Unassembled WGS sequence"/>
</dbReference>
<keyword evidence="6" id="KW-0961">Cell wall biogenesis/degradation</keyword>
<dbReference type="SUPFAM" id="SSF56601">
    <property type="entry name" value="beta-lactamase/transpeptidase-like"/>
    <property type="match status" value="1"/>
</dbReference>
<dbReference type="Pfam" id="PF00768">
    <property type="entry name" value="Peptidase_S11"/>
    <property type="match status" value="1"/>
</dbReference>
<evidence type="ECO:0000256" key="5">
    <source>
        <dbReference type="ARBA" id="ARBA00022984"/>
    </source>
</evidence>
<dbReference type="RefSeq" id="WP_202747977.1">
    <property type="nucleotide sequence ID" value="NZ_JAESWC010000002.1"/>
</dbReference>
<evidence type="ECO:0000256" key="9">
    <source>
        <dbReference type="SAM" id="SignalP"/>
    </source>
</evidence>
<dbReference type="InterPro" id="IPR018044">
    <property type="entry name" value="Peptidase_S11"/>
</dbReference>
<evidence type="ECO:0000259" key="10">
    <source>
        <dbReference type="Pfam" id="PF00768"/>
    </source>
</evidence>
<dbReference type="PRINTS" id="PR00725">
    <property type="entry name" value="DADACBPTASE1"/>
</dbReference>
<dbReference type="EMBL" id="JAESWC010000002">
    <property type="protein sequence ID" value="MBL4935382.1"/>
    <property type="molecule type" value="Genomic_DNA"/>
</dbReference>
<evidence type="ECO:0000256" key="3">
    <source>
        <dbReference type="ARBA" id="ARBA00022801"/>
    </source>
</evidence>
<organism evidence="11 12">
    <name type="scientific">Clostridium rhizosphaerae</name>
    <dbReference type="NCBI Taxonomy" id="2803861"/>
    <lineage>
        <taxon>Bacteria</taxon>
        <taxon>Bacillati</taxon>
        <taxon>Bacillota</taxon>
        <taxon>Clostridia</taxon>
        <taxon>Eubacteriales</taxon>
        <taxon>Clostridiaceae</taxon>
        <taxon>Clostridium</taxon>
    </lineage>
</organism>
<evidence type="ECO:0000256" key="8">
    <source>
        <dbReference type="SAM" id="Phobius"/>
    </source>
</evidence>
<keyword evidence="12" id="KW-1185">Reference proteome</keyword>
<feature type="chain" id="PRO_5045991531" evidence="9">
    <location>
        <begin position="25"/>
        <end position="417"/>
    </location>
</feature>
<feature type="transmembrane region" description="Helical" evidence="8">
    <location>
        <begin position="381"/>
        <end position="403"/>
    </location>
</feature>
<dbReference type="PANTHER" id="PTHR21581">
    <property type="entry name" value="D-ALANYL-D-ALANINE CARBOXYPEPTIDASE"/>
    <property type="match status" value="1"/>
</dbReference>
<reference evidence="11 12" key="1">
    <citation type="submission" date="2021-01" db="EMBL/GenBank/DDBJ databases">
        <title>Genome public.</title>
        <authorList>
            <person name="Liu C."/>
            <person name="Sun Q."/>
        </authorList>
    </citation>
    <scope>NUCLEOTIDE SEQUENCE [LARGE SCALE GENOMIC DNA]</scope>
    <source>
        <strain evidence="11 12">YIM B02515</strain>
    </source>
</reference>
<keyword evidence="8" id="KW-0472">Membrane</keyword>
<dbReference type="Gene3D" id="3.40.710.10">
    <property type="entry name" value="DD-peptidase/beta-lactamase superfamily"/>
    <property type="match status" value="1"/>
</dbReference>
<evidence type="ECO:0000256" key="7">
    <source>
        <dbReference type="RuleBase" id="RU004016"/>
    </source>
</evidence>
<comment type="caution">
    <text evidence="11">The sequence shown here is derived from an EMBL/GenBank/DDBJ whole genome shotgun (WGS) entry which is preliminary data.</text>
</comment>
<keyword evidence="11" id="KW-0121">Carboxypeptidase</keyword>
<evidence type="ECO:0000313" key="12">
    <source>
        <dbReference type="Proteomes" id="UP000632377"/>
    </source>
</evidence>
<keyword evidence="2 9" id="KW-0732">Signal</keyword>
<dbReference type="InterPro" id="IPR012338">
    <property type="entry name" value="Beta-lactam/transpept-like"/>
</dbReference>
<sequence length="417" mass="46796">MKRTAISFLLASLLIVANVGQVKAADSGMPKIQGKAGITMDIETGEIIYNNNIDEKEYPASTTKLMTALLFAENKSKSDEIKYTESAKKQPEYSLDKNLHKMDIGESMSASDTMDALLLFSANDVAYMIGDNVSGNTQKFVDLMNDRAKKLGLKNTNFVSPNGLHDPNHYTTSYDLSVIAREAFKNDWVRETMAKKNSKITTSKGAILLLENRNKLVGVDGCVGGKTGYTEPAGRALVAFYERDGRKLVGVVMKSVYDSQDSAVFDDMKKIIDWSYNEKQVQLHKNGDTVKTETLTYKPFRFFGPEKKIEVPFVLHEDISYYNNDINKKELKEEYNIDKINVWNLSSDKSAGTINIKEREANRSFKVYSTISTKDIVKQNLALYIGLGLAVIIVILGVLGLILKIKNTRRRSSRTYY</sequence>
<keyword evidence="11" id="KW-0645">Protease</keyword>
<feature type="signal peptide" evidence="9">
    <location>
        <begin position="1"/>
        <end position="24"/>
    </location>
</feature>
<comment type="similarity">
    <text evidence="1 7">Belongs to the peptidase S11 family.</text>
</comment>
<dbReference type="InterPro" id="IPR001967">
    <property type="entry name" value="Peptidase_S11_N"/>
</dbReference>
<evidence type="ECO:0000256" key="2">
    <source>
        <dbReference type="ARBA" id="ARBA00022729"/>
    </source>
</evidence>
<protein>
    <submittedName>
        <fullName evidence="11">D-alanyl-D-alanine carboxypeptidase</fullName>
    </submittedName>
</protein>
<keyword evidence="4" id="KW-0133">Cell shape</keyword>
<evidence type="ECO:0000256" key="4">
    <source>
        <dbReference type="ARBA" id="ARBA00022960"/>
    </source>
</evidence>
<keyword evidence="8" id="KW-1133">Transmembrane helix</keyword>
<evidence type="ECO:0000313" key="11">
    <source>
        <dbReference type="EMBL" id="MBL4935382.1"/>
    </source>
</evidence>
<feature type="domain" description="Peptidase S11 D-alanyl-D-alanine carboxypeptidase A N-terminal" evidence="10">
    <location>
        <begin position="29"/>
        <end position="254"/>
    </location>
</feature>
<dbReference type="GO" id="GO:0004180">
    <property type="term" value="F:carboxypeptidase activity"/>
    <property type="evidence" value="ECO:0007669"/>
    <property type="project" value="UniProtKB-KW"/>
</dbReference>
<name>A0ABS1T8E5_9CLOT</name>
<proteinExistence type="inferred from homology"/>
<keyword evidence="8" id="KW-0812">Transmembrane</keyword>
<accession>A0ABS1T8E5</accession>
<keyword evidence="3" id="KW-0378">Hydrolase</keyword>
<dbReference type="PANTHER" id="PTHR21581:SF26">
    <property type="entry name" value="D-ALANYL-D-ALANINE ENDOPEPTIDASE"/>
    <property type="match status" value="1"/>
</dbReference>
<evidence type="ECO:0000256" key="6">
    <source>
        <dbReference type="ARBA" id="ARBA00023316"/>
    </source>
</evidence>
<gene>
    <name evidence="11" type="ORF">JK636_06380</name>
</gene>
<keyword evidence="5" id="KW-0573">Peptidoglycan synthesis</keyword>
<evidence type="ECO:0000256" key="1">
    <source>
        <dbReference type="ARBA" id="ARBA00007164"/>
    </source>
</evidence>